<gene>
    <name evidence="10" type="ORF">PanWU01x14_354620</name>
</gene>
<proteinExistence type="predicted"/>
<feature type="zinc finger region" description="C3H1-type" evidence="7">
    <location>
        <begin position="65"/>
        <end position="92"/>
    </location>
</feature>
<dbReference type="PROSITE" id="PS00678">
    <property type="entry name" value="WD_REPEATS_1"/>
    <property type="match status" value="1"/>
</dbReference>
<dbReference type="PANTHER" id="PTHR44489:SF14">
    <property type="entry name" value="ZINC FINGER CCCH DOMAIN-CONTAINING PROTEIN 59-RELATED"/>
    <property type="match status" value="1"/>
</dbReference>
<dbReference type="AlphaFoldDB" id="A0A2P5A9K4"/>
<dbReference type="SMART" id="SM00320">
    <property type="entry name" value="WD40"/>
    <property type="match status" value="6"/>
</dbReference>
<dbReference type="SUPFAM" id="SSF50978">
    <property type="entry name" value="WD40 repeat-like"/>
    <property type="match status" value="1"/>
</dbReference>
<dbReference type="InterPro" id="IPR001680">
    <property type="entry name" value="WD40_rpt"/>
</dbReference>
<dbReference type="GO" id="GO:0008270">
    <property type="term" value="F:zinc ion binding"/>
    <property type="evidence" value="ECO:0007669"/>
    <property type="project" value="UniProtKB-KW"/>
</dbReference>
<dbReference type="Gene3D" id="2.130.10.10">
    <property type="entry name" value="YVTN repeat-like/Quinoprotein amine dehydrogenase"/>
    <property type="match status" value="2"/>
</dbReference>
<evidence type="ECO:0000256" key="6">
    <source>
        <dbReference type="PROSITE-ProRule" id="PRU00221"/>
    </source>
</evidence>
<evidence type="ECO:0000313" key="11">
    <source>
        <dbReference type="Proteomes" id="UP000237105"/>
    </source>
</evidence>
<keyword evidence="4 7" id="KW-0863">Zinc-finger</keyword>
<dbReference type="PROSITE" id="PS50103">
    <property type="entry name" value="ZF_C3H1"/>
    <property type="match status" value="1"/>
</dbReference>
<protein>
    <submittedName>
        <fullName evidence="10">Guanine nucleotide-binding protein, beta subunit</fullName>
    </submittedName>
</protein>
<keyword evidence="1 6" id="KW-0853">WD repeat</keyword>
<feature type="repeat" description="WD" evidence="6">
    <location>
        <begin position="103"/>
        <end position="144"/>
    </location>
</feature>
<evidence type="ECO:0000313" key="10">
    <source>
        <dbReference type="EMBL" id="PON33220.1"/>
    </source>
</evidence>
<dbReference type="InterPro" id="IPR019775">
    <property type="entry name" value="WD40_repeat_CS"/>
</dbReference>
<dbReference type="STRING" id="3476.A0A2P5A9K4"/>
<dbReference type="SMART" id="SM00356">
    <property type="entry name" value="ZnF_C3H1"/>
    <property type="match status" value="1"/>
</dbReference>
<dbReference type="InterPro" id="IPR036855">
    <property type="entry name" value="Znf_CCCH_sf"/>
</dbReference>
<feature type="repeat" description="WD" evidence="6">
    <location>
        <begin position="285"/>
        <end position="314"/>
    </location>
</feature>
<dbReference type="InterPro" id="IPR036322">
    <property type="entry name" value="WD40_repeat_dom_sf"/>
</dbReference>
<dbReference type="OrthoDB" id="59941at2759"/>
<evidence type="ECO:0000256" key="1">
    <source>
        <dbReference type="ARBA" id="ARBA00022574"/>
    </source>
</evidence>
<dbReference type="PROSITE" id="PS50082">
    <property type="entry name" value="WD_REPEATS_2"/>
    <property type="match status" value="3"/>
</dbReference>
<dbReference type="InterPro" id="IPR044715">
    <property type="entry name" value="WDR86-like"/>
</dbReference>
<dbReference type="InterPro" id="IPR000571">
    <property type="entry name" value="Znf_CCCH"/>
</dbReference>
<feature type="repeat" description="WD" evidence="6">
    <location>
        <begin position="245"/>
        <end position="284"/>
    </location>
</feature>
<dbReference type="InterPro" id="IPR020472">
    <property type="entry name" value="WD40_PAC1"/>
</dbReference>
<comment type="caution">
    <text evidence="10">The sequence shown here is derived from an EMBL/GenBank/DDBJ whole genome shotgun (WGS) entry which is preliminary data.</text>
</comment>
<evidence type="ECO:0000259" key="9">
    <source>
        <dbReference type="PROSITE" id="PS50103"/>
    </source>
</evidence>
<evidence type="ECO:0000256" key="8">
    <source>
        <dbReference type="SAM" id="MobiDB-lite"/>
    </source>
</evidence>
<dbReference type="SUPFAM" id="SSF90229">
    <property type="entry name" value="CCCH zinc finger"/>
    <property type="match status" value="1"/>
</dbReference>
<organism evidence="10 11">
    <name type="scientific">Parasponia andersonii</name>
    <name type="common">Sponia andersonii</name>
    <dbReference type="NCBI Taxonomy" id="3476"/>
    <lineage>
        <taxon>Eukaryota</taxon>
        <taxon>Viridiplantae</taxon>
        <taxon>Streptophyta</taxon>
        <taxon>Embryophyta</taxon>
        <taxon>Tracheophyta</taxon>
        <taxon>Spermatophyta</taxon>
        <taxon>Magnoliopsida</taxon>
        <taxon>eudicotyledons</taxon>
        <taxon>Gunneridae</taxon>
        <taxon>Pentapetalae</taxon>
        <taxon>rosids</taxon>
        <taxon>fabids</taxon>
        <taxon>Rosales</taxon>
        <taxon>Cannabaceae</taxon>
        <taxon>Parasponia</taxon>
    </lineage>
</organism>
<keyword evidence="11" id="KW-1185">Reference proteome</keyword>
<evidence type="ECO:0000256" key="4">
    <source>
        <dbReference type="ARBA" id="ARBA00022771"/>
    </source>
</evidence>
<evidence type="ECO:0000256" key="5">
    <source>
        <dbReference type="ARBA" id="ARBA00022833"/>
    </source>
</evidence>
<dbReference type="Proteomes" id="UP000237105">
    <property type="component" value="Unassembled WGS sequence"/>
</dbReference>
<dbReference type="Pfam" id="PF00400">
    <property type="entry name" value="WD40"/>
    <property type="match status" value="3"/>
</dbReference>
<evidence type="ECO:0000256" key="7">
    <source>
        <dbReference type="PROSITE-ProRule" id="PRU00723"/>
    </source>
</evidence>
<sequence>MASSRVFSSSFHPYPHRRNTSSFVWRKDQGGDIRADQYSSMMMTTTKTKRKSKSPSSPTPLPQSNIIEKVCKFWASGNCVKGDCCRFLHSWCRGDEVSFLANLQGHKKAVTGIALPSSGAKLYSSSNDGTLRLWDCHTGQCSRVINLGSQVGSLINDGTWVFVGMPNLVKPCLALYYLTAFREEAWNTEKSNNAEFSLNGPVAVGQVNSMIVANGMLLAGTQSGQILAWKGSSDETNPFQPVQSLTGHARAVVCLAFGGNRLFSASLDRTIKMWDLDTLQCIATLNGHSDAVMSLVYWENYLLSCSLDGTIKIWATTGEGKIEVTYTHDEGHGVLALNGITLPGKTDAEHKHILFSSCNDNTVRIYELPSFEEKGRLFARQEVRTIQKGPGGLLLTGDGTGLTTVWKMNA</sequence>
<keyword evidence="3" id="KW-0677">Repeat</keyword>
<keyword evidence="2 7" id="KW-0479">Metal-binding</keyword>
<dbReference type="PANTHER" id="PTHR44489">
    <property type="match status" value="1"/>
</dbReference>
<dbReference type="EMBL" id="JXTB01000748">
    <property type="protein sequence ID" value="PON33220.1"/>
    <property type="molecule type" value="Genomic_DNA"/>
</dbReference>
<reference evidence="11" key="1">
    <citation type="submission" date="2016-06" db="EMBL/GenBank/DDBJ databases">
        <title>Parallel loss of symbiosis genes in relatives of nitrogen-fixing non-legume Parasponia.</title>
        <authorList>
            <person name="Van Velzen R."/>
            <person name="Holmer R."/>
            <person name="Bu F."/>
            <person name="Rutten L."/>
            <person name="Van Zeijl A."/>
            <person name="Liu W."/>
            <person name="Santuari L."/>
            <person name="Cao Q."/>
            <person name="Sharma T."/>
            <person name="Shen D."/>
            <person name="Roswanjaya Y."/>
            <person name="Wardhani T."/>
            <person name="Kalhor M.S."/>
            <person name="Jansen J."/>
            <person name="Van den Hoogen J."/>
            <person name="Gungor B."/>
            <person name="Hartog M."/>
            <person name="Hontelez J."/>
            <person name="Verver J."/>
            <person name="Yang W.-C."/>
            <person name="Schijlen E."/>
            <person name="Repin R."/>
            <person name="Schilthuizen M."/>
            <person name="Schranz E."/>
            <person name="Heidstra R."/>
            <person name="Miyata K."/>
            <person name="Fedorova E."/>
            <person name="Kohlen W."/>
            <person name="Bisseling T."/>
            <person name="Smit S."/>
            <person name="Geurts R."/>
        </authorList>
    </citation>
    <scope>NUCLEOTIDE SEQUENCE [LARGE SCALE GENOMIC DNA]</scope>
    <source>
        <strain evidence="11">cv. WU1-14</strain>
    </source>
</reference>
<name>A0A2P5A9K4_PARAD</name>
<feature type="domain" description="C3H1-type" evidence="9">
    <location>
        <begin position="65"/>
        <end position="92"/>
    </location>
</feature>
<evidence type="ECO:0000256" key="2">
    <source>
        <dbReference type="ARBA" id="ARBA00022723"/>
    </source>
</evidence>
<accession>A0A2P5A9K4</accession>
<dbReference type="PRINTS" id="PR00320">
    <property type="entry name" value="GPROTEINBRPT"/>
</dbReference>
<keyword evidence="5 7" id="KW-0862">Zinc</keyword>
<dbReference type="InterPro" id="IPR015943">
    <property type="entry name" value="WD40/YVTN_repeat-like_dom_sf"/>
</dbReference>
<feature type="region of interest" description="Disordered" evidence="8">
    <location>
        <begin position="36"/>
        <end position="61"/>
    </location>
</feature>
<evidence type="ECO:0000256" key="3">
    <source>
        <dbReference type="ARBA" id="ARBA00022737"/>
    </source>
</evidence>
<dbReference type="PROSITE" id="PS50294">
    <property type="entry name" value="WD_REPEATS_REGION"/>
    <property type="match status" value="3"/>
</dbReference>